<evidence type="ECO:0000313" key="10">
    <source>
        <dbReference type="Proteomes" id="UP001597373"/>
    </source>
</evidence>
<comment type="caution">
    <text evidence="9">The sequence shown here is derived from an EMBL/GenBank/DDBJ whole genome shotgun (WGS) entry which is preliminary data.</text>
</comment>
<reference evidence="10" key="1">
    <citation type="journal article" date="2019" name="Int. J. Syst. Evol. Microbiol.">
        <title>The Global Catalogue of Microorganisms (GCM) 10K type strain sequencing project: providing services to taxonomists for standard genome sequencing and annotation.</title>
        <authorList>
            <consortium name="The Broad Institute Genomics Platform"/>
            <consortium name="The Broad Institute Genome Sequencing Center for Infectious Disease"/>
            <person name="Wu L."/>
            <person name="Ma J."/>
        </authorList>
    </citation>
    <scope>NUCLEOTIDE SEQUENCE [LARGE SCALE GENOMIC DNA]</scope>
    <source>
        <strain evidence="10">KCTC 23707</strain>
    </source>
</reference>
<keyword evidence="5 7" id="KW-1133">Transmembrane helix</keyword>
<evidence type="ECO:0000256" key="7">
    <source>
        <dbReference type="RuleBase" id="RU363032"/>
    </source>
</evidence>
<feature type="transmembrane region" description="Helical" evidence="7">
    <location>
        <begin position="248"/>
        <end position="269"/>
    </location>
</feature>
<feature type="transmembrane region" description="Helical" evidence="7">
    <location>
        <begin position="150"/>
        <end position="169"/>
    </location>
</feature>
<comment type="similarity">
    <text evidence="7">Belongs to the binding-protein-dependent transport system permease family.</text>
</comment>
<evidence type="ECO:0000256" key="3">
    <source>
        <dbReference type="ARBA" id="ARBA00022475"/>
    </source>
</evidence>
<feature type="transmembrane region" description="Helical" evidence="7">
    <location>
        <begin position="27"/>
        <end position="48"/>
    </location>
</feature>
<evidence type="ECO:0000259" key="8">
    <source>
        <dbReference type="PROSITE" id="PS50928"/>
    </source>
</evidence>
<keyword evidence="2 7" id="KW-0813">Transport</keyword>
<dbReference type="Proteomes" id="UP001597373">
    <property type="component" value="Unassembled WGS sequence"/>
</dbReference>
<comment type="subcellular location">
    <subcellularLocation>
        <location evidence="1 7">Cell membrane</location>
        <topology evidence="1 7">Multi-pass membrane protein</topology>
    </subcellularLocation>
</comment>
<name>A0ABW5DFH9_9HYPH</name>
<dbReference type="InterPro" id="IPR000515">
    <property type="entry name" value="MetI-like"/>
</dbReference>
<dbReference type="EMBL" id="JBHUIR010000020">
    <property type="protein sequence ID" value="MFD2259475.1"/>
    <property type="molecule type" value="Genomic_DNA"/>
</dbReference>
<dbReference type="PANTHER" id="PTHR30151:SF20">
    <property type="entry name" value="ABC TRANSPORTER PERMEASE PROTEIN HI_0355-RELATED"/>
    <property type="match status" value="1"/>
</dbReference>
<keyword evidence="6 7" id="KW-0472">Membrane</keyword>
<dbReference type="PANTHER" id="PTHR30151">
    <property type="entry name" value="ALKANE SULFONATE ABC TRANSPORTER-RELATED, MEMBRANE SUBUNIT"/>
    <property type="match status" value="1"/>
</dbReference>
<proteinExistence type="inferred from homology"/>
<evidence type="ECO:0000256" key="1">
    <source>
        <dbReference type="ARBA" id="ARBA00004651"/>
    </source>
</evidence>
<feature type="transmembrane region" description="Helical" evidence="7">
    <location>
        <begin position="119"/>
        <end position="138"/>
    </location>
</feature>
<organism evidence="9 10">
    <name type="scientific">Chelativorans composti</name>
    <dbReference type="NCBI Taxonomy" id="768533"/>
    <lineage>
        <taxon>Bacteria</taxon>
        <taxon>Pseudomonadati</taxon>
        <taxon>Pseudomonadota</taxon>
        <taxon>Alphaproteobacteria</taxon>
        <taxon>Hyphomicrobiales</taxon>
        <taxon>Phyllobacteriaceae</taxon>
        <taxon>Chelativorans</taxon>
    </lineage>
</organism>
<dbReference type="CDD" id="cd06261">
    <property type="entry name" value="TM_PBP2"/>
    <property type="match status" value="1"/>
</dbReference>
<gene>
    <name evidence="9" type="ORF">ACFSMZ_06825</name>
</gene>
<evidence type="ECO:0000256" key="2">
    <source>
        <dbReference type="ARBA" id="ARBA00022448"/>
    </source>
</evidence>
<dbReference type="RefSeq" id="WP_165277219.1">
    <property type="nucleotide sequence ID" value="NZ_BAABGS010000018.1"/>
</dbReference>
<accession>A0ABW5DFH9</accession>
<evidence type="ECO:0000256" key="5">
    <source>
        <dbReference type="ARBA" id="ARBA00022989"/>
    </source>
</evidence>
<evidence type="ECO:0000256" key="4">
    <source>
        <dbReference type="ARBA" id="ARBA00022692"/>
    </source>
</evidence>
<feature type="domain" description="ABC transmembrane type-1" evidence="8">
    <location>
        <begin position="84"/>
        <end position="270"/>
    </location>
</feature>
<feature type="transmembrane region" description="Helical" evidence="7">
    <location>
        <begin position="205"/>
        <end position="227"/>
    </location>
</feature>
<feature type="transmembrane region" description="Helical" evidence="7">
    <location>
        <begin position="85"/>
        <end position="113"/>
    </location>
</feature>
<protein>
    <submittedName>
        <fullName evidence="9">ABC transporter permease</fullName>
    </submittedName>
</protein>
<evidence type="ECO:0000256" key="6">
    <source>
        <dbReference type="ARBA" id="ARBA00023136"/>
    </source>
</evidence>
<keyword evidence="4 7" id="KW-0812">Transmembrane</keyword>
<keyword evidence="10" id="KW-1185">Reference proteome</keyword>
<evidence type="ECO:0000313" key="9">
    <source>
        <dbReference type="EMBL" id="MFD2259475.1"/>
    </source>
</evidence>
<keyword evidence="3" id="KW-1003">Cell membrane</keyword>
<dbReference type="Gene3D" id="1.10.3720.10">
    <property type="entry name" value="MetI-like"/>
    <property type="match status" value="1"/>
</dbReference>
<dbReference type="Pfam" id="PF00528">
    <property type="entry name" value="BPD_transp_1"/>
    <property type="match status" value="1"/>
</dbReference>
<dbReference type="SUPFAM" id="SSF161098">
    <property type="entry name" value="MetI-like"/>
    <property type="match status" value="1"/>
</dbReference>
<sequence length="285" mass="31211">MTDTTNMSVQLYQPVPLPKPQGPLTRAILRVLPPLVVAGLLILLYAWVRAQLEPHRQFLMPSGYELWANAFSLPQVWAELGSRSLVTISIALSGLAISIPLGMLTGLVMYRYFILERGLLPNIVALQAIPMLAVIPLIQTALGFGFLPKVLIVAKMTFFAIPTTFLLGLKSVDRGALDLFKLQNASWWTTLWKCALPSSAPALFAGLRISASMAVVGAIVSELFFLAGKGGLGQMIINSKIDFKYEQMYAALIASTVLSVSVYLFFSWLGNYLFSEWHESGGKQG</sequence>
<dbReference type="PROSITE" id="PS50928">
    <property type="entry name" value="ABC_TM1"/>
    <property type="match status" value="1"/>
</dbReference>
<dbReference type="InterPro" id="IPR035906">
    <property type="entry name" value="MetI-like_sf"/>
</dbReference>